<dbReference type="AlphaFoldDB" id="A0A1I7X7H7"/>
<reference evidence="2" key="1">
    <citation type="submission" date="2016-11" db="UniProtKB">
        <authorList>
            <consortium name="WormBaseParasite"/>
        </authorList>
    </citation>
    <scope>IDENTIFICATION</scope>
</reference>
<keyword evidence="1" id="KW-1185">Reference proteome</keyword>
<name>A0A1I7X7H7_HETBA</name>
<organism evidence="1 2">
    <name type="scientific">Heterorhabditis bacteriophora</name>
    <name type="common">Entomopathogenic nematode worm</name>
    <dbReference type="NCBI Taxonomy" id="37862"/>
    <lineage>
        <taxon>Eukaryota</taxon>
        <taxon>Metazoa</taxon>
        <taxon>Ecdysozoa</taxon>
        <taxon>Nematoda</taxon>
        <taxon>Chromadorea</taxon>
        <taxon>Rhabditida</taxon>
        <taxon>Rhabditina</taxon>
        <taxon>Rhabditomorpha</taxon>
        <taxon>Strongyloidea</taxon>
        <taxon>Heterorhabditidae</taxon>
        <taxon>Heterorhabditis</taxon>
    </lineage>
</organism>
<sequence>MYSANTVLPSLRHMAVSTSDAPVMVSVATTTDATTARDAACQTAPLIHLLRFISRSLFSSFPCLLILR</sequence>
<proteinExistence type="predicted"/>
<dbReference type="Proteomes" id="UP000095283">
    <property type="component" value="Unplaced"/>
</dbReference>
<protein>
    <submittedName>
        <fullName evidence="2">Secreted protein</fullName>
    </submittedName>
</protein>
<dbReference type="WBParaSite" id="Hba_13572">
    <property type="protein sequence ID" value="Hba_13572"/>
    <property type="gene ID" value="Hba_13572"/>
</dbReference>
<accession>A0A1I7X7H7</accession>
<evidence type="ECO:0000313" key="1">
    <source>
        <dbReference type="Proteomes" id="UP000095283"/>
    </source>
</evidence>
<evidence type="ECO:0000313" key="2">
    <source>
        <dbReference type="WBParaSite" id="Hba_13572"/>
    </source>
</evidence>